<evidence type="ECO:0000256" key="1">
    <source>
        <dbReference type="SAM" id="Phobius"/>
    </source>
</evidence>
<dbReference type="EMBL" id="CU928168">
    <property type="protein sequence ID" value="CAR22393.1"/>
    <property type="molecule type" value="Genomic_DNA"/>
</dbReference>
<feature type="transmembrane region" description="Helical" evidence="1">
    <location>
        <begin position="12"/>
        <end position="44"/>
    </location>
</feature>
<proteinExistence type="predicted"/>
<dbReference type="KEGG" id="lth:KLTH0D02442g"/>
<dbReference type="Proteomes" id="UP000002036">
    <property type="component" value="Chromosome D"/>
</dbReference>
<dbReference type="OrthoDB" id="4061312at2759"/>
<sequence length="221" mass="24606">MIIFLIYVSKFLLFTLLYYFTLFPFVLGISTVLFGPLGITIAVVHSMLHVNLYATSVTRVGCLGHAAAILEKLFTDKGTPKENIRRLHQPAYPVVLEKRNWTQSLSIFAAKTMAHFIIFSVLLCISLIPIIGIVLAKLLRSAPIGYDYYLIHLARRKALEKRGRDEFYREIGKFTAFGIVSGALELIPILSGITITSNFLGSGICVLEQSQSFENSSLSSI</sequence>
<keyword evidence="1" id="KW-0812">Transmembrane</keyword>
<reference evidence="2 3" key="1">
    <citation type="journal article" date="2009" name="Genome Res.">
        <title>Comparative genomics of protoploid Saccharomycetaceae.</title>
        <authorList>
            <consortium name="The Genolevures Consortium"/>
            <person name="Souciet J.-L."/>
            <person name="Dujon B."/>
            <person name="Gaillardin C."/>
            <person name="Johnston M."/>
            <person name="Baret P.V."/>
            <person name="Cliften P."/>
            <person name="Sherman D.J."/>
            <person name="Weissenbach J."/>
            <person name="Westhof E."/>
            <person name="Wincker P."/>
            <person name="Jubin C."/>
            <person name="Poulain J."/>
            <person name="Barbe V."/>
            <person name="Segurens B."/>
            <person name="Artiguenave F."/>
            <person name="Anthouard V."/>
            <person name="Vacherie B."/>
            <person name="Val M.-E."/>
            <person name="Fulton R.S."/>
            <person name="Minx P."/>
            <person name="Wilson R."/>
            <person name="Durrens P."/>
            <person name="Jean G."/>
            <person name="Marck C."/>
            <person name="Martin T."/>
            <person name="Nikolski M."/>
            <person name="Rolland T."/>
            <person name="Seret M.-L."/>
            <person name="Casaregola S."/>
            <person name="Despons L."/>
            <person name="Fairhead C."/>
            <person name="Fischer G."/>
            <person name="Lafontaine I."/>
            <person name="Leh V."/>
            <person name="Lemaire M."/>
            <person name="de Montigny J."/>
            <person name="Neuveglise C."/>
            <person name="Thierry A."/>
            <person name="Blanc-Lenfle I."/>
            <person name="Bleykasten C."/>
            <person name="Diffels J."/>
            <person name="Fritsch E."/>
            <person name="Frangeul L."/>
            <person name="Goeffon A."/>
            <person name="Jauniaux N."/>
            <person name="Kachouri-Lafond R."/>
            <person name="Payen C."/>
            <person name="Potier S."/>
            <person name="Pribylova L."/>
            <person name="Ozanne C."/>
            <person name="Richard G.-F."/>
            <person name="Sacerdot C."/>
            <person name="Straub M.-L."/>
            <person name="Talla E."/>
        </authorList>
    </citation>
    <scope>NUCLEOTIDE SEQUENCE [LARGE SCALE GENOMIC DNA]</scope>
    <source>
        <strain evidence="3">ATCC 56472 / CBS 6340 / NRRL Y-8284</strain>
    </source>
</reference>
<dbReference type="PANTHER" id="PTHR34292:SF2">
    <property type="entry name" value="OUTER SPORE WALL PROTEIN LDS1"/>
    <property type="match status" value="1"/>
</dbReference>
<feature type="transmembrane region" description="Helical" evidence="1">
    <location>
        <begin position="113"/>
        <end position="136"/>
    </location>
</feature>
<keyword evidence="1" id="KW-1133">Transmembrane helix</keyword>
<dbReference type="RefSeq" id="XP_002552831.1">
    <property type="nucleotide sequence ID" value="XM_002552785.1"/>
</dbReference>
<dbReference type="GO" id="GO:0005628">
    <property type="term" value="C:prospore membrane"/>
    <property type="evidence" value="ECO:0007669"/>
    <property type="project" value="TreeGrafter"/>
</dbReference>
<dbReference type="AlphaFoldDB" id="C5DG51"/>
<dbReference type="InterPro" id="IPR052786">
    <property type="entry name" value="Spore_wall_assembly"/>
</dbReference>
<dbReference type="GeneID" id="8295051"/>
<evidence type="ECO:0000313" key="3">
    <source>
        <dbReference type="Proteomes" id="UP000002036"/>
    </source>
</evidence>
<name>C5DG51_LACTC</name>
<dbReference type="GO" id="GO:0005811">
    <property type="term" value="C:lipid droplet"/>
    <property type="evidence" value="ECO:0007669"/>
    <property type="project" value="TreeGrafter"/>
</dbReference>
<keyword evidence="1" id="KW-0472">Membrane</keyword>
<dbReference type="HOGENOM" id="CLU_062645_2_0_1"/>
<gene>
    <name evidence="2" type="ordered locus">KLTH0D02442g</name>
</gene>
<organism evidence="2 3">
    <name type="scientific">Lachancea thermotolerans (strain ATCC 56472 / CBS 6340 / NRRL Y-8284)</name>
    <name type="common">Yeast</name>
    <name type="synonym">Kluyveromyces thermotolerans</name>
    <dbReference type="NCBI Taxonomy" id="559295"/>
    <lineage>
        <taxon>Eukaryota</taxon>
        <taxon>Fungi</taxon>
        <taxon>Dikarya</taxon>
        <taxon>Ascomycota</taxon>
        <taxon>Saccharomycotina</taxon>
        <taxon>Saccharomycetes</taxon>
        <taxon>Saccharomycetales</taxon>
        <taxon>Saccharomycetaceae</taxon>
        <taxon>Lachancea</taxon>
    </lineage>
</organism>
<accession>C5DG51</accession>
<dbReference type="PANTHER" id="PTHR34292">
    <property type="entry name" value="OUTER SPORE WALL PROTEIN LDS1"/>
    <property type="match status" value="1"/>
</dbReference>
<protein>
    <submittedName>
        <fullName evidence="2">KLTH0D02442p</fullName>
    </submittedName>
</protein>
<dbReference type="OMA" id="NTIACGI"/>
<keyword evidence="3" id="KW-1185">Reference proteome</keyword>
<dbReference type="InParanoid" id="C5DG51"/>
<evidence type="ECO:0000313" key="2">
    <source>
        <dbReference type="EMBL" id="CAR22393.1"/>
    </source>
</evidence>
<dbReference type="GO" id="GO:0005619">
    <property type="term" value="C:ascospore wall"/>
    <property type="evidence" value="ECO:0007669"/>
    <property type="project" value="TreeGrafter"/>
</dbReference>